<feature type="chain" id="PRO_5037644098" description="LamG domain-containing protein" evidence="2">
    <location>
        <begin position="20"/>
        <end position="355"/>
    </location>
</feature>
<evidence type="ECO:0000313" key="3">
    <source>
        <dbReference type="EMBL" id="MBL0684187.1"/>
    </source>
</evidence>
<gene>
    <name evidence="3" type="ORF">JJQ60_11715</name>
</gene>
<feature type="signal peptide" evidence="2">
    <location>
        <begin position="1"/>
        <end position="19"/>
    </location>
</feature>
<dbReference type="Pfam" id="PF13385">
    <property type="entry name" value="Laminin_G_3"/>
    <property type="match status" value="1"/>
</dbReference>
<dbReference type="SUPFAM" id="SSF49899">
    <property type="entry name" value="Concanavalin A-like lectins/glucanases"/>
    <property type="match status" value="1"/>
</dbReference>
<evidence type="ECO:0008006" key="5">
    <source>
        <dbReference type="Google" id="ProtNLM"/>
    </source>
</evidence>
<dbReference type="GO" id="GO:0004553">
    <property type="term" value="F:hydrolase activity, hydrolyzing O-glycosyl compounds"/>
    <property type="evidence" value="ECO:0007669"/>
    <property type="project" value="UniProtKB-ARBA"/>
</dbReference>
<organism evidence="3 4">
    <name type="scientific">Aquimarina mytili</name>
    <dbReference type="NCBI Taxonomy" id="874423"/>
    <lineage>
        <taxon>Bacteria</taxon>
        <taxon>Pseudomonadati</taxon>
        <taxon>Bacteroidota</taxon>
        <taxon>Flavobacteriia</taxon>
        <taxon>Flavobacteriales</taxon>
        <taxon>Flavobacteriaceae</taxon>
        <taxon>Aquimarina</taxon>
    </lineage>
</organism>
<feature type="coiled-coil region" evidence="1">
    <location>
        <begin position="322"/>
        <end position="353"/>
    </location>
</feature>
<keyword evidence="1" id="KW-0175">Coiled coil</keyword>
<reference evidence="3" key="1">
    <citation type="submission" date="2021-01" db="EMBL/GenBank/DDBJ databases">
        <authorList>
            <person name="Zhong Y.L."/>
        </authorList>
    </citation>
    <scope>NUCLEOTIDE SEQUENCE</scope>
    <source>
        <strain evidence="3">KCTC 23302</strain>
    </source>
</reference>
<evidence type="ECO:0000256" key="1">
    <source>
        <dbReference type="SAM" id="Coils"/>
    </source>
</evidence>
<dbReference type="InterPro" id="IPR013320">
    <property type="entry name" value="ConA-like_dom_sf"/>
</dbReference>
<keyword evidence="4" id="KW-1185">Reference proteome</keyword>
<dbReference type="RefSeq" id="WP_201919939.1">
    <property type="nucleotide sequence ID" value="NZ_BAABAX010000003.1"/>
</dbReference>
<sequence>MKKFNLLLLFVTLSISLNAQITIDGLVHHWPLDGNANDVKGNNNGVLVGNLVPSTGKNGAANTAMYFNGIEDYIKILSPQYQEVTIAFWIKPDGIINDMRFVSGIDDTDDYAFAMRYADATIQVWRPWKATINVSNETDLLNWSLICVTIDANKNVKGYFNGVPGVGQSVNFTWPEYLGIGRRFFYNGSNFGTNFKGSMDEFMIFNRVLSPQEIQSLYTNTPVVDSFCDTLHCADSKVGIGTTTPDMKLTVKGNIHAEEVKIDLSIPAPDYVFEKDYDLKSIEDVEKYIIENNHLPEIPSAKEFSENGIMLAEMNMNLLKKIEELTLYLIDQNKKLEKANQNIKELKKEVLALKK</sequence>
<dbReference type="Gene3D" id="2.60.120.200">
    <property type="match status" value="1"/>
</dbReference>
<protein>
    <recommendedName>
        <fullName evidence="5">LamG domain-containing protein</fullName>
    </recommendedName>
</protein>
<name>A0A936ZTU9_9FLAO</name>
<accession>A0A936ZTU9</accession>
<dbReference type="EMBL" id="JAERQJ010000004">
    <property type="protein sequence ID" value="MBL0684187.1"/>
    <property type="molecule type" value="Genomic_DNA"/>
</dbReference>
<dbReference type="Proteomes" id="UP000651057">
    <property type="component" value="Unassembled WGS sequence"/>
</dbReference>
<comment type="caution">
    <text evidence="3">The sequence shown here is derived from an EMBL/GenBank/DDBJ whole genome shotgun (WGS) entry which is preliminary data.</text>
</comment>
<evidence type="ECO:0000256" key="2">
    <source>
        <dbReference type="SAM" id="SignalP"/>
    </source>
</evidence>
<evidence type="ECO:0000313" key="4">
    <source>
        <dbReference type="Proteomes" id="UP000651057"/>
    </source>
</evidence>
<proteinExistence type="predicted"/>
<keyword evidence="2" id="KW-0732">Signal</keyword>
<dbReference type="AlphaFoldDB" id="A0A936ZTU9"/>
<dbReference type="GO" id="GO:0005975">
    <property type="term" value="P:carbohydrate metabolic process"/>
    <property type="evidence" value="ECO:0007669"/>
    <property type="project" value="UniProtKB-ARBA"/>
</dbReference>